<sequence length="94" mass="10663">MSRFHDRPRISTRRYARFVRECVTAIGLEPSGYGMHSLRHVKAVQIYRNTANLRTVQLLLGHTKVDSTVRYLSADLDRDAHGADPPVARLPGSY</sequence>
<evidence type="ECO:0000313" key="3">
    <source>
        <dbReference type="EMBL" id="ETW11266.1"/>
    </source>
</evidence>
<reference evidence="3 4" key="1">
    <citation type="journal article" date="2014" name="Antonie Van Leeuwenhoek">
        <title>Roseivivax atlanticus sp. nov., isolated from surface seawater of the Atlantic Ocean.</title>
        <authorList>
            <person name="Li G."/>
            <person name="Lai Q."/>
            <person name="Liu X."/>
            <person name="Sun F."/>
            <person name="Shao Z."/>
        </authorList>
    </citation>
    <scope>NUCLEOTIDE SEQUENCE [LARGE SCALE GENOMIC DNA]</scope>
    <source>
        <strain evidence="3 4">22II-s10s</strain>
    </source>
</reference>
<dbReference type="InterPro" id="IPR002104">
    <property type="entry name" value="Integrase_catalytic"/>
</dbReference>
<dbReference type="Proteomes" id="UP000019063">
    <property type="component" value="Unassembled WGS sequence"/>
</dbReference>
<name>W4HGI9_9RHOB</name>
<evidence type="ECO:0000313" key="4">
    <source>
        <dbReference type="Proteomes" id="UP000019063"/>
    </source>
</evidence>
<dbReference type="InterPro" id="IPR013762">
    <property type="entry name" value="Integrase-like_cat_sf"/>
</dbReference>
<feature type="domain" description="Tyr recombinase" evidence="2">
    <location>
        <begin position="1"/>
        <end position="84"/>
    </location>
</feature>
<protein>
    <submittedName>
        <fullName evidence="3">Phage integrase</fullName>
    </submittedName>
</protein>
<comment type="caution">
    <text evidence="3">The sequence shown here is derived from an EMBL/GenBank/DDBJ whole genome shotgun (WGS) entry which is preliminary data.</text>
</comment>
<evidence type="ECO:0000256" key="1">
    <source>
        <dbReference type="ARBA" id="ARBA00023172"/>
    </source>
</evidence>
<dbReference type="PROSITE" id="PS51898">
    <property type="entry name" value="TYR_RECOMBINASE"/>
    <property type="match status" value="1"/>
</dbReference>
<dbReference type="AlphaFoldDB" id="W4HGI9"/>
<keyword evidence="4" id="KW-1185">Reference proteome</keyword>
<gene>
    <name evidence="3" type="ORF">ATO8_18220</name>
</gene>
<organism evidence="3 4">
    <name type="scientific">Roseivivax marinus</name>
    <dbReference type="NCBI Taxonomy" id="1379903"/>
    <lineage>
        <taxon>Bacteria</taxon>
        <taxon>Pseudomonadati</taxon>
        <taxon>Pseudomonadota</taxon>
        <taxon>Alphaproteobacteria</taxon>
        <taxon>Rhodobacterales</taxon>
        <taxon>Roseobacteraceae</taxon>
        <taxon>Roseivivax</taxon>
    </lineage>
</organism>
<dbReference type="Gene3D" id="1.10.443.10">
    <property type="entry name" value="Intergrase catalytic core"/>
    <property type="match status" value="1"/>
</dbReference>
<proteinExistence type="predicted"/>
<dbReference type="Pfam" id="PF00589">
    <property type="entry name" value="Phage_integrase"/>
    <property type="match status" value="1"/>
</dbReference>
<dbReference type="GO" id="GO:0015074">
    <property type="term" value="P:DNA integration"/>
    <property type="evidence" value="ECO:0007669"/>
    <property type="project" value="InterPro"/>
</dbReference>
<dbReference type="STRING" id="1379903.ATO8_18220"/>
<dbReference type="GO" id="GO:0006310">
    <property type="term" value="P:DNA recombination"/>
    <property type="evidence" value="ECO:0007669"/>
    <property type="project" value="UniProtKB-KW"/>
</dbReference>
<dbReference type="InterPro" id="IPR011010">
    <property type="entry name" value="DNA_brk_join_enz"/>
</dbReference>
<accession>W4HGI9</accession>
<dbReference type="GO" id="GO:0003677">
    <property type="term" value="F:DNA binding"/>
    <property type="evidence" value="ECO:0007669"/>
    <property type="project" value="InterPro"/>
</dbReference>
<dbReference type="eggNOG" id="COG0582">
    <property type="taxonomic scope" value="Bacteria"/>
</dbReference>
<dbReference type="EMBL" id="AQQW01000014">
    <property type="protein sequence ID" value="ETW11266.1"/>
    <property type="molecule type" value="Genomic_DNA"/>
</dbReference>
<dbReference type="SUPFAM" id="SSF56349">
    <property type="entry name" value="DNA breaking-rejoining enzymes"/>
    <property type="match status" value="1"/>
</dbReference>
<keyword evidence="1" id="KW-0233">DNA recombination</keyword>
<evidence type="ECO:0000259" key="2">
    <source>
        <dbReference type="PROSITE" id="PS51898"/>
    </source>
</evidence>
<dbReference type="PATRIC" id="fig|1317118.6.peg.3733"/>